<dbReference type="EMBL" id="CAXITT010000872">
    <property type="protein sequence ID" value="CAL1546881.1"/>
    <property type="molecule type" value="Genomic_DNA"/>
</dbReference>
<dbReference type="GO" id="GO:0000423">
    <property type="term" value="P:mitophagy"/>
    <property type="evidence" value="ECO:0007669"/>
    <property type="project" value="TreeGrafter"/>
</dbReference>
<sequence length="517" mass="58544">MAASVSQTRYERKIRLQQAIKEGKIVKVAFEKCPLCFENRGYLLCDTCINGGEFTHTQRIDGPSFRQKEAKWNEAKRERDQLCRRFELEIEDIERANAKRTEIELIKRKITLLKKAITETKAKCNSDSLELKQNKRKRRDSQNRLYHSQTVCLKGLSARVKALSELPSQRLPSLRDLCEVDFNKDCDVKQLIQLASRTLHGQQQEVKESKEGTNVYHKSVPVLMTELDLYHQYLAYRRSHFLETLQHRIFPIEEVFALGDSDNLEMSMATALKDACETAFIGGRWVHGDHRGENHCTIVGSTLADYSGSLSAISLFVMSSRHASENPEKIPVGNPSYGVHSALMYTTMFVTLASHVLDVHLPRLCSLKEIKDDLSEQDFCNYVWRLHQNILHLAYSQNVDPDMLLDNLSLHNVLAILRCPTLGRNNAFVPSYNLPVEVDLCPLEYESEGDVDPAAADMDLTRDWERVPTSLPTFDASSMGLSSPADNNTSTAGALYNAANKAVGSLTGWFTSYYGKK</sequence>
<dbReference type="GO" id="GO:0005776">
    <property type="term" value="C:autophagosome"/>
    <property type="evidence" value="ECO:0007669"/>
    <property type="project" value="TreeGrafter"/>
</dbReference>
<dbReference type="GO" id="GO:0000045">
    <property type="term" value="P:autophagosome assembly"/>
    <property type="evidence" value="ECO:0007669"/>
    <property type="project" value="TreeGrafter"/>
</dbReference>
<accession>A0AAV2IKV4</accession>
<dbReference type="PANTHER" id="PTHR13664">
    <property type="entry name" value="BECLIN 1-ASSOCIATED AUTOPHAGY-RELATED KEY REGULATOR"/>
    <property type="match status" value="1"/>
</dbReference>
<dbReference type="GO" id="GO:0009267">
    <property type="term" value="P:cellular response to starvation"/>
    <property type="evidence" value="ECO:0007669"/>
    <property type="project" value="TreeGrafter"/>
</dbReference>
<organism evidence="1 2">
    <name type="scientific">Lymnaea stagnalis</name>
    <name type="common">Great pond snail</name>
    <name type="synonym">Helix stagnalis</name>
    <dbReference type="NCBI Taxonomy" id="6523"/>
    <lineage>
        <taxon>Eukaryota</taxon>
        <taxon>Metazoa</taxon>
        <taxon>Spiralia</taxon>
        <taxon>Lophotrochozoa</taxon>
        <taxon>Mollusca</taxon>
        <taxon>Gastropoda</taxon>
        <taxon>Heterobranchia</taxon>
        <taxon>Euthyneura</taxon>
        <taxon>Panpulmonata</taxon>
        <taxon>Hygrophila</taxon>
        <taxon>Lymnaeoidea</taxon>
        <taxon>Lymnaeidae</taxon>
        <taxon>Lymnaea</taxon>
    </lineage>
</organism>
<dbReference type="GO" id="GO:0043495">
    <property type="term" value="F:protein-membrane adaptor activity"/>
    <property type="evidence" value="ECO:0007669"/>
    <property type="project" value="TreeGrafter"/>
</dbReference>
<evidence type="ECO:0000313" key="1">
    <source>
        <dbReference type="EMBL" id="CAL1546881.1"/>
    </source>
</evidence>
<dbReference type="GO" id="GO:0016240">
    <property type="term" value="P:autophagosome membrane docking"/>
    <property type="evidence" value="ECO:0007669"/>
    <property type="project" value="TreeGrafter"/>
</dbReference>
<keyword evidence="2" id="KW-1185">Reference proteome</keyword>
<dbReference type="GO" id="GO:0035032">
    <property type="term" value="C:phosphatidylinositol 3-kinase complex, class III"/>
    <property type="evidence" value="ECO:0007669"/>
    <property type="project" value="TreeGrafter"/>
</dbReference>
<dbReference type="Proteomes" id="UP001497497">
    <property type="component" value="Unassembled WGS sequence"/>
</dbReference>
<comment type="caution">
    <text evidence="1">The sequence shown here is derived from an EMBL/GenBank/DDBJ whole genome shotgun (WGS) entry which is preliminary data.</text>
</comment>
<dbReference type="AlphaFoldDB" id="A0AAV2IKV4"/>
<dbReference type="PANTHER" id="PTHR13664:SF0">
    <property type="entry name" value="BECLIN 1-ASSOCIATED AUTOPHAGY-RELATED KEY REGULATOR"/>
    <property type="match status" value="1"/>
</dbReference>
<evidence type="ECO:0000313" key="2">
    <source>
        <dbReference type="Proteomes" id="UP001497497"/>
    </source>
</evidence>
<reference evidence="1 2" key="1">
    <citation type="submission" date="2024-04" db="EMBL/GenBank/DDBJ databases">
        <authorList>
            <consortium name="Genoscope - CEA"/>
            <person name="William W."/>
        </authorList>
    </citation>
    <scope>NUCLEOTIDE SEQUENCE [LARGE SCALE GENOMIC DNA]</scope>
</reference>
<dbReference type="GO" id="GO:0035014">
    <property type="term" value="F:phosphatidylinositol 3-kinase regulator activity"/>
    <property type="evidence" value="ECO:0007669"/>
    <property type="project" value="TreeGrafter"/>
</dbReference>
<proteinExistence type="predicted"/>
<gene>
    <name evidence="1" type="ORF">GSLYS_00020258001</name>
</gene>
<name>A0AAV2IKV4_LYMST</name>
<dbReference type="GO" id="GO:0097629">
    <property type="term" value="C:extrinsic component of omegasome membrane"/>
    <property type="evidence" value="ECO:0007669"/>
    <property type="project" value="TreeGrafter"/>
</dbReference>
<dbReference type="GO" id="GO:0097632">
    <property type="term" value="C:extrinsic component of phagophore assembly site membrane"/>
    <property type="evidence" value="ECO:0007669"/>
    <property type="project" value="TreeGrafter"/>
</dbReference>
<protein>
    <recommendedName>
        <fullName evidence="3">Beclin 1-associated autophagy-related key regulator</fullName>
    </recommendedName>
</protein>
<evidence type="ECO:0008006" key="3">
    <source>
        <dbReference type="Google" id="ProtNLM"/>
    </source>
</evidence>